<name>A0A5C8CDJ4_9SPIR</name>
<dbReference type="InterPro" id="IPR004147">
    <property type="entry name" value="ABC1_dom"/>
</dbReference>
<gene>
    <name evidence="4" type="ORF">EPJ80_07075</name>
</gene>
<accession>A0A5C8CDJ4</accession>
<sequence length="562" mass="64003">MANIKSINRTREIISIIIAYGFRDIIAVTPILKIVNKPISKVNIKYKGVDLRNFSRGQRLRMALEELGTTFIKLGQILSNRNDILPKDITDELSKLQNHVKPFDENEAIKIIEKELGKTIEETFESFERTPKASASISQVHVGVLKTGEKVAIKVKRPDIEEKILTDIEIIVWLSNILEKHNEEYAFMQPQKLIKAFKGQLLQELDFNFEKNNTIKFAKYFEKNKNVKIAKIYEDYGTKNILAMEYIDGIKISDINPEDTKYDRKKLVSIGVDAVLEQVFMLGFFHADPHPGNLMALENNVLCFIDFGMIGFIPPNSKDAFSDIIVSISSADYLTLSKSILALCNHNEIANIEDFNTAIFVFISKYIDMSLDNINMEDIFNELIYIIREFKLSLPSNIMLLIKSLIVLEGVARNLDKDLKIIEHIKPFALRYVKDRLKPDNIFKQSKNLILDYSKVLKSIPSDLSDFIEMVKKGIVKVQLEHKKLDILSSTLDGLADRLSYSIVLASLIISSAFILSAEIPPLIHGVSIIGVIGFVISGIMGFIMIISRFIKKYINRNKNNY</sequence>
<evidence type="ECO:0000313" key="5">
    <source>
        <dbReference type="Proteomes" id="UP000325116"/>
    </source>
</evidence>
<feature type="domain" description="ABC1 atypical kinase-like" evidence="3">
    <location>
        <begin position="95"/>
        <end position="337"/>
    </location>
</feature>
<organism evidence="4 5">
    <name type="scientific">Brachyspira aalborgi</name>
    <dbReference type="NCBI Taxonomy" id="29522"/>
    <lineage>
        <taxon>Bacteria</taxon>
        <taxon>Pseudomonadati</taxon>
        <taxon>Spirochaetota</taxon>
        <taxon>Spirochaetia</taxon>
        <taxon>Brachyspirales</taxon>
        <taxon>Brachyspiraceae</taxon>
        <taxon>Brachyspira</taxon>
    </lineage>
</organism>
<evidence type="ECO:0000313" key="4">
    <source>
        <dbReference type="EMBL" id="TXJ11480.1"/>
    </source>
</evidence>
<dbReference type="SUPFAM" id="SSF56112">
    <property type="entry name" value="Protein kinase-like (PK-like)"/>
    <property type="match status" value="1"/>
</dbReference>
<keyword evidence="4" id="KW-0808">Transferase</keyword>
<keyword evidence="2" id="KW-1133">Transmembrane helix</keyword>
<keyword evidence="2" id="KW-0472">Membrane</keyword>
<evidence type="ECO:0000256" key="1">
    <source>
        <dbReference type="ARBA" id="ARBA00009670"/>
    </source>
</evidence>
<dbReference type="InterPro" id="IPR011009">
    <property type="entry name" value="Kinase-like_dom_sf"/>
</dbReference>
<feature type="transmembrane region" description="Helical" evidence="2">
    <location>
        <begin position="523"/>
        <end position="547"/>
    </location>
</feature>
<keyword evidence="4" id="KW-0418">Kinase</keyword>
<protein>
    <submittedName>
        <fullName evidence="4">AarF/ABC1/UbiB kinase family protein</fullName>
    </submittedName>
</protein>
<evidence type="ECO:0000256" key="2">
    <source>
        <dbReference type="SAM" id="Phobius"/>
    </source>
</evidence>
<dbReference type="RefSeq" id="WP_147758446.1">
    <property type="nucleotide sequence ID" value="NZ_SAXT01000005.1"/>
</dbReference>
<comment type="caution">
    <text evidence="4">The sequence shown here is derived from an EMBL/GenBank/DDBJ whole genome shotgun (WGS) entry which is preliminary data.</text>
</comment>
<dbReference type="PANTHER" id="PTHR10566">
    <property type="entry name" value="CHAPERONE-ACTIVITY OF BC1 COMPLEX CABC1 -RELATED"/>
    <property type="match status" value="1"/>
</dbReference>
<dbReference type="GO" id="GO:0016301">
    <property type="term" value="F:kinase activity"/>
    <property type="evidence" value="ECO:0007669"/>
    <property type="project" value="UniProtKB-KW"/>
</dbReference>
<comment type="similarity">
    <text evidence="1">Belongs to the protein kinase superfamily. ADCK protein kinase family.</text>
</comment>
<dbReference type="EMBL" id="SAXT01000005">
    <property type="protein sequence ID" value="TXJ11480.1"/>
    <property type="molecule type" value="Genomic_DNA"/>
</dbReference>
<dbReference type="CDD" id="cd05121">
    <property type="entry name" value="ABC1_ADCK3-like"/>
    <property type="match status" value="1"/>
</dbReference>
<dbReference type="AlphaFoldDB" id="A0A5C8CDJ4"/>
<keyword evidence="2" id="KW-0812">Transmembrane</keyword>
<reference evidence="4 5" key="1">
    <citation type="journal article" date="1992" name="Lakartidningen">
        <title>[Penicillin V and not amoxicillin is the first choice preparation in acute otitis].</title>
        <authorList>
            <person name="Kamme C."/>
            <person name="Lundgren K."/>
            <person name="Prellner K."/>
        </authorList>
    </citation>
    <scope>NUCLEOTIDE SEQUENCE [LARGE SCALE GENOMIC DNA]</scope>
    <source>
        <strain evidence="4 5">W1</strain>
    </source>
</reference>
<dbReference type="Proteomes" id="UP000325116">
    <property type="component" value="Unassembled WGS sequence"/>
</dbReference>
<dbReference type="PANTHER" id="PTHR10566:SF113">
    <property type="entry name" value="PROTEIN ACTIVITY OF BC1 COMPLEX KINASE 7, CHLOROPLASTIC"/>
    <property type="match status" value="1"/>
</dbReference>
<dbReference type="Pfam" id="PF03109">
    <property type="entry name" value="ABC1"/>
    <property type="match status" value="1"/>
</dbReference>
<proteinExistence type="inferred from homology"/>
<evidence type="ECO:0000259" key="3">
    <source>
        <dbReference type="Pfam" id="PF03109"/>
    </source>
</evidence>
<dbReference type="InterPro" id="IPR050154">
    <property type="entry name" value="UbiB_kinase"/>
</dbReference>